<comment type="caution">
    <text evidence="2">The sequence shown here is derived from an EMBL/GenBank/DDBJ whole genome shotgun (WGS) entry which is preliminary data.</text>
</comment>
<dbReference type="Gene3D" id="3.30.505.10">
    <property type="entry name" value="SH2 domain"/>
    <property type="match status" value="1"/>
</dbReference>
<dbReference type="EMBL" id="CAJOBB010001786">
    <property type="protein sequence ID" value="CAF3903361.1"/>
    <property type="molecule type" value="Genomic_DNA"/>
</dbReference>
<protein>
    <recommendedName>
        <fullName evidence="4">SH2 domain-containing protein</fullName>
    </recommendedName>
</protein>
<name>A0A819HMH2_9BILA</name>
<dbReference type="EMBL" id="CAJNOE010001120">
    <property type="protein sequence ID" value="CAF1389451.1"/>
    <property type="molecule type" value="Genomic_DNA"/>
</dbReference>
<dbReference type="Proteomes" id="UP000663860">
    <property type="component" value="Unassembled WGS sequence"/>
</dbReference>
<evidence type="ECO:0000313" key="2">
    <source>
        <dbReference type="EMBL" id="CAF3903361.1"/>
    </source>
</evidence>
<accession>A0A819HMH2</accession>
<reference evidence="2" key="1">
    <citation type="submission" date="2021-02" db="EMBL/GenBank/DDBJ databases">
        <authorList>
            <person name="Nowell W R."/>
        </authorList>
    </citation>
    <scope>NUCLEOTIDE SEQUENCE</scope>
</reference>
<dbReference type="SUPFAM" id="SSF55550">
    <property type="entry name" value="SH2 domain"/>
    <property type="match status" value="1"/>
</dbReference>
<evidence type="ECO:0000313" key="1">
    <source>
        <dbReference type="EMBL" id="CAF1389451.1"/>
    </source>
</evidence>
<dbReference type="InterPro" id="IPR036860">
    <property type="entry name" value="SH2_dom_sf"/>
</dbReference>
<sequence>MDPSKHTYDSIKKNIIFEDKLHYKQDQKQYITCLVKTEYADESESMKLYLFENRYTKNLFTCLDLIEYEKAEKCCIEPKKDAGWKFSPLSKPSFCFELIPKHSPKEEIFICDTENTRNNWLLILNKVIEKLKLESNETYGEDSDVKPVYGIDYSSLLLAVCKNSNNGNVAIVKRPGPPIPPKPRPVGIIPNEIGTPATPSDESLNYIVLNPKILTLNMESIFYQGKFEDLYKILHDINKSGVFAVSQKNNPELDCILALRVYENDHSPILSWNIYQNRKHEEYFISENGPKFSNIIDLCSHYTKNDLPVKSNTINRLTVPYRYHYH</sequence>
<dbReference type="Proteomes" id="UP000663868">
    <property type="component" value="Unassembled WGS sequence"/>
</dbReference>
<evidence type="ECO:0008006" key="4">
    <source>
        <dbReference type="Google" id="ProtNLM"/>
    </source>
</evidence>
<dbReference type="SUPFAM" id="SSF50729">
    <property type="entry name" value="PH domain-like"/>
    <property type="match status" value="1"/>
</dbReference>
<evidence type="ECO:0000313" key="3">
    <source>
        <dbReference type="Proteomes" id="UP000663868"/>
    </source>
</evidence>
<dbReference type="AlphaFoldDB" id="A0A819HMH2"/>
<gene>
    <name evidence="1" type="ORF">IZO911_LOCUS38870</name>
    <name evidence="2" type="ORF">KXQ929_LOCUS22940</name>
</gene>
<proteinExistence type="predicted"/>
<organism evidence="2 3">
    <name type="scientific">Adineta steineri</name>
    <dbReference type="NCBI Taxonomy" id="433720"/>
    <lineage>
        <taxon>Eukaryota</taxon>
        <taxon>Metazoa</taxon>
        <taxon>Spiralia</taxon>
        <taxon>Gnathifera</taxon>
        <taxon>Rotifera</taxon>
        <taxon>Eurotatoria</taxon>
        <taxon>Bdelloidea</taxon>
        <taxon>Adinetida</taxon>
        <taxon>Adinetidae</taxon>
        <taxon>Adineta</taxon>
    </lineage>
</organism>